<dbReference type="Pfam" id="PF00437">
    <property type="entry name" value="T2SSE"/>
    <property type="match status" value="1"/>
</dbReference>
<dbReference type="PANTHER" id="PTHR30258">
    <property type="entry name" value="TYPE II SECRETION SYSTEM PROTEIN GSPE-RELATED"/>
    <property type="match status" value="1"/>
</dbReference>
<dbReference type="Gene3D" id="3.40.50.300">
    <property type="entry name" value="P-loop containing nucleotide triphosphate hydrolases"/>
    <property type="match status" value="1"/>
</dbReference>
<evidence type="ECO:0000313" key="4">
    <source>
        <dbReference type="EMBL" id="MPN22337.1"/>
    </source>
</evidence>
<dbReference type="AlphaFoldDB" id="A0A645G5Z0"/>
<dbReference type="InterPro" id="IPR027417">
    <property type="entry name" value="P-loop_NTPase"/>
</dbReference>
<comment type="caution">
    <text evidence="4">The sequence shown here is derived from an EMBL/GenBank/DDBJ whole genome shotgun (WGS) entry which is preliminary data.</text>
</comment>
<dbReference type="GO" id="GO:0016887">
    <property type="term" value="F:ATP hydrolysis activity"/>
    <property type="evidence" value="ECO:0007669"/>
    <property type="project" value="TreeGrafter"/>
</dbReference>
<dbReference type="SUPFAM" id="SSF52540">
    <property type="entry name" value="P-loop containing nucleoside triphosphate hydrolases"/>
    <property type="match status" value="1"/>
</dbReference>
<evidence type="ECO:0000256" key="2">
    <source>
        <dbReference type="ARBA" id="ARBA00022840"/>
    </source>
</evidence>
<reference evidence="4" key="1">
    <citation type="submission" date="2019-08" db="EMBL/GenBank/DDBJ databases">
        <authorList>
            <person name="Kucharzyk K."/>
            <person name="Murdoch R.W."/>
            <person name="Higgins S."/>
            <person name="Loffler F."/>
        </authorList>
    </citation>
    <scope>NUCLEOTIDE SEQUENCE</scope>
</reference>
<dbReference type="InterPro" id="IPR001482">
    <property type="entry name" value="T2SS/T4SS_dom"/>
</dbReference>
<evidence type="ECO:0000256" key="1">
    <source>
        <dbReference type="ARBA" id="ARBA00022741"/>
    </source>
</evidence>
<feature type="domain" description="Bacterial type II secretion system protein E" evidence="3">
    <location>
        <begin position="1"/>
        <end position="183"/>
    </location>
</feature>
<accession>A0A645G5Z0</accession>
<evidence type="ECO:0000259" key="3">
    <source>
        <dbReference type="Pfam" id="PF00437"/>
    </source>
</evidence>
<name>A0A645G5Z0_9ZZZZ</name>
<protein>
    <submittedName>
        <fullName evidence="4">Putative type II secretion system protein HxcR</fullName>
    </submittedName>
</protein>
<dbReference type="PANTHER" id="PTHR30258:SF1">
    <property type="entry name" value="PROTEIN TRANSPORT PROTEIN HOFB HOMOLOG"/>
    <property type="match status" value="1"/>
</dbReference>
<gene>
    <name evidence="4" type="primary">hxcR_9</name>
    <name evidence="4" type="ORF">SDC9_169720</name>
</gene>
<sequence>MVGEIRDTETADLAINAALTGHLVFSTLHTNDASGVPPRLLDMGAEPFLLVSSLNCVVGQRVLRRVCKNCAGEMEMTPQIMDDMKKTLGPIYNLIEDKFKRENKKMTIPKVVGCEKCNNTGYLGRVAIYEVMPISEKISKLIIEKTAASEIQKQAMEDGMLTMKQDGYVKVLEGVTTIDEVIRVAQY</sequence>
<keyword evidence="1" id="KW-0547">Nucleotide-binding</keyword>
<dbReference type="EMBL" id="VSSQ01070550">
    <property type="protein sequence ID" value="MPN22337.1"/>
    <property type="molecule type" value="Genomic_DNA"/>
</dbReference>
<keyword evidence="2" id="KW-0067">ATP-binding</keyword>
<dbReference type="GO" id="GO:0005524">
    <property type="term" value="F:ATP binding"/>
    <property type="evidence" value="ECO:0007669"/>
    <property type="project" value="UniProtKB-KW"/>
</dbReference>
<proteinExistence type="predicted"/>
<organism evidence="4">
    <name type="scientific">bioreactor metagenome</name>
    <dbReference type="NCBI Taxonomy" id="1076179"/>
    <lineage>
        <taxon>unclassified sequences</taxon>
        <taxon>metagenomes</taxon>
        <taxon>ecological metagenomes</taxon>
    </lineage>
</organism>
<dbReference type="GO" id="GO:0005886">
    <property type="term" value="C:plasma membrane"/>
    <property type="evidence" value="ECO:0007669"/>
    <property type="project" value="TreeGrafter"/>
</dbReference>